<sequence>MTEAWEEHCGRRTALYRLEVRRAADGRLVTAGQGRVFRQGEEGDGARPQEDRPRGEVR</sequence>
<organism evidence="2 3">
    <name type="scientific">Thermaerobacter subterraneus DSM 13965</name>
    <dbReference type="NCBI Taxonomy" id="867903"/>
    <lineage>
        <taxon>Bacteria</taxon>
        <taxon>Bacillati</taxon>
        <taxon>Bacillota</taxon>
        <taxon>Clostridia</taxon>
        <taxon>Eubacteriales</taxon>
        <taxon>Clostridiales Family XVII. Incertae Sedis</taxon>
        <taxon>Thermaerobacter</taxon>
    </lineage>
</organism>
<evidence type="ECO:0000256" key="1">
    <source>
        <dbReference type="SAM" id="MobiDB-lite"/>
    </source>
</evidence>
<reference evidence="2" key="1">
    <citation type="submission" date="2010-10" db="EMBL/GenBank/DDBJ databases">
        <authorList>
            <consortium name="US DOE Joint Genome Institute (JGI-PGF)"/>
            <person name="Lucas S."/>
            <person name="Copeland A."/>
            <person name="Lapidus A."/>
            <person name="Bruce D."/>
            <person name="Goodwin L."/>
            <person name="Pitluck S."/>
            <person name="Kyrpides N."/>
            <person name="Mavromatis K."/>
            <person name="Detter J.C."/>
            <person name="Han C."/>
            <person name="Land M."/>
            <person name="Hauser L."/>
            <person name="Markowitz V."/>
            <person name="Cheng J.-F."/>
            <person name="Hugenholtz P."/>
            <person name="Woyke T."/>
            <person name="Wu D."/>
            <person name="Pukall R."/>
            <person name="Wahrenburg C."/>
            <person name="Brambilla E."/>
            <person name="Klenk H.-P."/>
            <person name="Eisen J.A."/>
        </authorList>
    </citation>
    <scope>NUCLEOTIDE SEQUENCE [LARGE SCALE GENOMIC DNA]</scope>
    <source>
        <strain evidence="2">DSM 13965</strain>
    </source>
</reference>
<name>K6PRR1_9FIRM</name>
<reference evidence="2" key="2">
    <citation type="submission" date="2012-10" db="EMBL/GenBank/DDBJ databases">
        <title>Improved high-quality draft of Thermaerobacter subterraneus C21, DSM 13965.</title>
        <authorList>
            <consortium name="DOE Joint Genome Institute"/>
            <person name="Eisen J."/>
            <person name="Huntemann M."/>
            <person name="Wei C.-L."/>
            <person name="Han J."/>
            <person name="Detter J.C."/>
            <person name="Han C."/>
            <person name="Tapia R."/>
            <person name="Chen A."/>
            <person name="Kyrpides N."/>
            <person name="Mavromatis K."/>
            <person name="Markowitz V."/>
            <person name="Szeto E."/>
            <person name="Ivanova N."/>
            <person name="Mikhailova N."/>
            <person name="Ovchinnikova G."/>
            <person name="Pagani I."/>
            <person name="Pati A."/>
            <person name="Goodwin L."/>
            <person name="Nordberg H.P."/>
            <person name="Cantor M.N."/>
            <person name="Hua S.X."/>
            <person name="Woyke T."/>
            <person name="Eisen J."/>
            <person name="Klenk H.-P."/>
        </authorList>
    </citation>
    <scope>NUCLEOTIDE SEQUENCE [LARGE SCALE GENOMIC DNA]</scope>
    <source>
        <strain evidence="2">DSM 13965</strain>
    </source>
</reference>
<dbReference type="HOGENOM" id="CLU_2977827_0_0_9"/>
<proteinExistence type="predicted"/>
<comment type="caution">
    <text evidence="2">The sequence shown here is derived from an EMBL/GenBank/DDBJ whole genome shotgun (WGS) entry which is preliminary data.</text>
</comment>
<feature type="compositionally biased region" description="Basic and acidic residues" evidence="1">
    <location>
        <begin position="38"/>
        <end position="58"/>
    </location>
</feature>
<evidence type="ECO:0008006" key="4">
    <source>
        <dbReference type="Google" id="ProtNLM"/>
    </source>
</evidence>
<protein>
    <recommendedName>
        <fullName evidence="4">Thioesterase domain-containing protein</fullName>
    </recommendedName>
</protein>
<gene>
    <name evidence="2" type="ORF">ThesuDRAFT_01389</name>
</gene>
<dbReference type="STRING" id="867903.ThesuDRAFT_01389"/>
<evidence type="ECO:0000313" key="2">
    <source>
        <dbReference type="EMBL" id="EKP95632.1"/>
    </source>
</evidence>
<feature type="region of interest" description="Disordered" evidence="1">
    <location>
        <begin position="31"/>
        <end position="58"/>
    </location>
</feature>
<dbReference type="EMBL" id="AENY02000002">
    <property type="protein sequence ID" value="EKP95632.1"/>
    <property type="molecule type" value="Genomic_DNA"/>
</dbReference>
<dbReference type="Proteomes" id="UP000005710">
    <property type="component" value="Unassembled WGS sequence"/>
</dbReference>
<evidence type="ECO:0000313" key="3">
    <source>
        <dbReference type="Proteomes" id="UP000005710"/>
    </source>
</evidence>
<dbReference type="AlphaFoldDB" id="K6PRR1"/>
<accession>K6PRR1</accession>
<keyword evidence="3" id="KW-1185">Reference proteome</keyword>